<reference evidence="11 12" key="1">
    <citation type="journal article" date="2002" name="Nature">
        <title>The genome sequence of Schizosaccharomyces pombe.</title>
        <authorList>
            <person name="Wood V."/>
            <person name="Gwilliam R."/>
            <person name="Rajandream M.A."/>
            <person name="Lyne M."/>
            <person name="Lyne R."/>
            <person name="Stewart A."/>
            <person name="Sgouros J."/>
            <person name="Peat N."/>
            <person name="Hayles J."/>
            <person name="Baker S."/>
            <person name="Basham D."/>
            <person name="Bowman S."/>
            <person name="Brooks K."/>
            <person name="Brown D."/>
            <person name="Brown S."/>
            <person name="Chillingworth T."/>
            <person name="Churcher C."/>
            <person name="Collins M."/>
            <person name="Connor R."/>
            <person name="Cronin A."/>
            <person name="Davis P."/>
            <person name="Feltwell T."/>
            <person name="Fraser A."/>
            <person name="Gentles S."/>
            <person name="Goble A."/>
            <person name="Hamlin N."/>
            <person name="Harris D."/>
            <person name="Hidalgo J."/>
            <person name="Hodgson G."/>
            <person name="Holroyd S."/>
            <person name="Hornsby T."/>
            <person name="Howarth S."/>
            <person name="Huckle E.J."/>
            <person name="Hunt S."/>
            <person name="Jagels K."/>
            <person name="James K."/>
            <person name="Jones L."/>
            <person name="Jones M."/>
            <person name="Leather S."/>
            <person name="McDonald S."/>
            <person name="McLean J."/>
            <person name="Mooney P."/>
            <person name="Moule S."/>
            <person name="Mungall K."/>
            <person name="Murphy L."/>
            <person name="Niblett D."/>
            <person name="Odell C."/>
            <person name="Oliver K."/>
            <person name="O'Neil S."/>
            <person name="Pearson D."/>
            <person name="Quail M.A."/>
            <person name="Rabbinowitsch E."/>
            <person name="Rutherford K."/>
            <person name="Rutter S."/>
            <person name="Saunders D."/>
            <person name="Seeger K."/>
            <person name="Sharp S."/>
            <person name="Skelton J."/>
            <person name="Simmonds M."/>
            <person name="Squares R."/>
            <person name="Squares S."/>
            <person name="Stevens K."/>
            <person name="Taylor K."/>
            <person name="Taylor R.G."/>
            <person name="Tivey A."/>
            <person name="Walsh S."/>
            <person name="Warren T."/>
            <person name="Whitehead S."/>
            <person name="Woodward J."/>
            <person name="Volckaert G."/>
            <person name="Aert R."/>
            <person name="Robben J."/>
            <person name="Grymonprez B."/>
            <person name="Weltjens I."/>
            <person name="Vanstreels E."/>
            <person name="Rieger M."/>
            <person name="Schafer M."/>
            <person name="Muller-Auer S."/>
            <person name="Gabel C."/>
            <person name="Fuchs M."/>
            <person name="Dusterhoft A."/>
            <person name="Fritzc C."/>
            <person name="Holzer E."/>
            <person name="Moestl D."/>
            <person name="Hilbert H."/>
            <person name="Borzym K."/>
            <person name="Langer I."/>
            <person name="Beck A."/>
            <person name="Lehrach H."/>
            <person name="Reinhardt R."/>
            <person name="Pohl T.M."/>
            <person name="Eger P."/>
            <person name="Zimmermann W."/>
            <person name="Wedler H."/>
            <person name="Wambutt R."/>
            <person name="Purnelle B."/>
            <person name="Goffeau A."/>
            <person name="Cadieu E."/>
            <person name="Dreano S."/>
            <person name="Gloux S."/>
            <person name="Lelaure V."/>
            <person name="Mottier S."/>
            <person name="Galibert F."/>
            <person name="Aves S.J."/>
            <person name="Xiang Z."/>
            <person name="Hunt C."/>
            <person name="Moore K."/>
            <person name="Hurst S.M."/>
            <person name="Lucas M."/>
            <person name="Rochet M."/>
            <person name="Gaillardin C."/>
            <person name="Tallada V.A."/>
            <person name="Garzon A."/>
            <person name="Thode G."/>
            <person name="Daga R.R."/>
            <person name="Cruzado L."/>
            <person name="Jimenez J."/>
            <person name="Sanchez M."/>
            <person name="del Rey F."/>
            <person name="Benito J."/>
            <person name="Dominguez A."/>
            <person name="Revuelta J.L."/>
            <person name="Moreno S."/>
            <person name="Armstrong J."/>
            <person name="Forsburg S.L."/>
            <person name="Cerutti L."/>
            <person name="Lowe T."/>
            <person name="McCombie W.R."/>
            <person name="Paulsen I."/>
            <person name="Potashkin J."/>
            <person name="Shpakovski G.V."/>
            <person name="Ussery D."/>
            <person name="Barrell B.G."/>
            <person name="Nurse P."/>
        </authorList>
    </citation>
    <scope>NUCLEOTIDE SEQUENCE [LARGE SCALE GENOMIC DNA]</scope>
    <source>
        <strain evidence="12">972 / ATCC 24843</strain>
    </source>
</reference>
<dbReference type="PANTHER" id="PTHR21072">
    <property type="entry name" value="GPI TRANSAMIDASE COMPONENT PIG-S"/>
    <property type="match status" value="1"/>
</dbReference>
<dbReference type="KEGG" id="spo:2542284"/>
<dbReference type="PANTHER" id="PTHR21072:SF13">
    <property type="entry name" value="GPI TRANSAMIDASE COMPONENT PIG-S"/>
    <property type="match status" value="1"/>
</dbReference>
<evidence type="ECO:0000256" key="5">
    <source>
        <dbReference type="ARBA" id="ARBA00022692"/>
    </source>
</evidence>
<name>A0AAN2H850_SCHPO</name>
<evidence type="ECO:0000256" key="8">
    <source>
        <dbReference type="ARBA" id="ARBA00023136"/>
    </source>
</evidence>
<gene>
    <name evidence="11" type="primary">gpi17</name>
    <name evidence="11" type="ORF">SPOM_SPAC1F12.09</name>
</gene>
<dbReference type="AlphaFoldDB" id="A0AAN2H850"/>
<dbReference type="GeneID" id="2542284"/>
<evidence type="ECO:0000313" key="11">
    <source>
        <dbReference type="EMBL" id="CAK9838579.1"/>
    </source>
</evidence>
<dbReference type="SMR" id="A0AAN2H850"/>
<keyword evidence="5 10" id="KW-0812">Transmembrane</keyword>
<proteinExistence type="inferred from homology"/>
<dbReference type="InterPro" id="IPR019540">
    <property type="entry name" value="PtdIno-glycan_biosynth_class_S"/>
</dbReference>
<accession>A0AAN2H850</accession>
<comment type="pathway">
    <text evidence="2">Glycolipid biosynthesis; glycosylphosphatidylinositol-anchor biosynthesis.</text>
</comment>
<keyword evidence="8 10" id="KW-0472">Membrane</keyword>
<evidence type="ECO:0000313" key="12">
    <source>
        <dbReference type="Proteomes" id="UP000002485"/>
    </source>
</evidence>
<evidence type="ECO:0000256" key="1">
    <source>
        <dbReference type="ARBA" id="ARBA00004477"/>
    </source>
</evidence>
<evidence type="ECO:0000256" key="10">
    <source>
        <dbReference type="SAM" id="Phobius"/>
    </source>
</evidence>
<evidence type="ECO:0000256" key="4">
    <source>
        <dbReference type="ARBA" id="ARBA00022502"/>
    </source>
</evidence>
<protein>
    <submittedName>
        <fullName evidence="11">Pig-S</fullName>
    </submittedName>
</protein>
<feature type="transmembrane region" description="Helical" evidence="10">
    <location>
        <begin position="29"/>
        <end position="46"/>
    </location>
</feature>
<dbReference type="Proteomes" id="UP000002485">
    <property type="component" value="Chromosome I"/>
</dbReference>
<evidence type="ECO:0000256" key="6">
    <source>
        <dbReference type="ARBA" id="ARBA00022824"/>
    </source>
</evidence>
<dbReference type="Pfam" id="PF10510">
    <property type="entry name" value="PIG-S"/>
    <property type="match status" value="1"/>
</dbReference>
<feature type="transmembrane region" description="Helical" evidence="10">
    <location>
        <begin position="468"/>
        <end position="487"/>
    </location>
</feature>
<keyword evidence="4" id="KW-0337">GPI-anchor biosynthesis</keyword>
<dbReference type="GO" id="GO:0016255">
    <property type="term" value="P:attachment of GPI anchor to protein"/>
    <property type="evidence" value="ECO:0007669"/>
    <property type="project" value="InterPro"/>
</dbReference>
<sequence length="509" mass="58774">MDSGLKSDSHEVERSNFQLNKPEKSLKRYALLSFYVIILLAIPVWWKTTHYERSSLPFEDMENAPSTVQTHLRFSPTFRILDDKGNNLTKEVQKVLEAEPQIYSYNLKVLEDDPVDYRIVLRESTDLQWFWDENNFIIDTPSKGPSELAILIVNCLWEAFSPQVMEVWSKFTRFSSTVEPSRAETKRTVQFSPQYRVLLSLLVGEGNHEPINWDIENAIQKYFNPLIEQLASLAKLNIETQIQYFVEDAEAYIKDDKFCTKHADLPNLVNNFEKYLSFSPHIREPTIHFVLYVPSPQIQPLWLENEDSNIIPTNSMLLPQWGSITTINFNVTEKKLLHDVDLKDYFRVISRDLLLLLGINDVPVSSLSATLADRLLRQRIAESCIEASDTLQNLAKLVHSMQSMAVPKEIQMYVKDTLLSLDMAYKALSQNNLNEALSYSNNAFSKSQEALFHPSMVTTIYFPDESKYGIYAPLFAPILIPLLISFIKEVKDMLRERKLHRVANVPKPN</sequence>
<keyword evidence="9" id="KW-0325">Glycoprotein</keyword>
<comment type="similarity">
    <text evidence="3">Belongs to the PIGS family.</text>
</comment>
<keyword evidence="12" id="KW-1185">Reference proteome</keyword>
<evidence type="ECO:0000256" key="2">
    <source>
        <dbReference type="ARBA" id="ARBA00004687"/>
    </source>
</evidence>
<organism evidence="11 12">
    <name type="scientific">Schizosaccharomyces pombe (strain 972 / ATCC 24843)</name>
    <name type="common">Fission yeast</name>
    <dbReference type="NCBI Taxonomy" id="284812"/>
    <lineage>
        <taxon>Eukaryota</taxon>
        <taxon>Fungi</taxon>
        <taxon>Dikarya</taxon>
        <taxon>Ascomycota</taxon>
        <taxon>Taphrinomycotina</taxon>
        <taxon>Schizosaccharomycetes</taxon>
        <taxon>Schizosaccharomycetales</taxon>
        <taxon>Schizosaccharomycetaceae</taxon>
        <taxon>Schizosaccharomyces</taxon>
    </lineage>
</organism>
<keyword evidence="7 10" id="KW-1133">Transmembrane helix</keyword>
<evidence type="ECO:0000256" key="9">
    <source>
        <dbReference type="ARBA" id="ARBA00023180"/>
    </source>
</evidence>
<dbReference type="GO" id="GO:0042765">
    <property type="term" value="C:GPI-anchor transamidase complex"/>
    <property type="evidence" value="ECO:0007669"/>
    <property type="project" value="InterPro"/>
</dbReference>
<keyword evidence="6" id="KW-0256">Endoplasmic reticulum</keyword>
<evidence type="ECO:0000256" key="3">
    <source>
        <dbReference type="ARBA" id="ARBA00005316"/>
    </source>
</evidence>
<evidence type="ECO:0000256" key="7">
    <source>
        <dbReference type="ARBA" id="ARBA00022989"/>
    </source>
</evidence>
<comment type="subcellular location">
    <subcellularLocation>
        <location evidence="1">Endoplasmic reticulum membrane</location>
        <topology evidence="1">Multi-pass membrane protein</topology>
    </subcellularLocation>
</comment>
<dbReference type="GO" id="GO:0006506">
    <property type="term" value="P:GPI anchor biosynthetic process"/>
    <property type="evidence" value="ECO:0007669"/>
    <property type="project" value="UniProtKB-KW"/>
</dbReference>
<dbReference type="EMBL" id="CU329670">
    <property type="protein sequence ID" value="CAK9838579.1"/>
    <property type="molecule type" value="Genomic_DNA"/>
</dbReference>